<reference evidence="1 2" key="1">
    <citation type="submission" date="2023-11" db="EMBL/GenBank/DDBJ databases">
        <authorList>
            <person name="Val-Calvo J."/>
            <person name="Scortti M."/>
            <person name="Vazquez-Boland J."/>
        </authorList>
    </citation>
    <scope>NUCLEOTIDE SEQUENCE [LARGE SCALE GENOMIC DNA]</scope>
    <source>
        <strain evidence="1 2">PAM 2766</strain>
    </source>
</reference>
<comment type="caution">
    <text evidence="1">The sequence shown here is derived from an EMBL/GenBank/DDBJ whole genome shotgun (WGS) entry which is preliminary data.</text>
</comment>
<dbReference type="RefSeq" id="WP_420166298.1">
    <property type="nucleotide sequence ID" value="NZ_JBDLNV010000008.1"/>
</dbReference>
<dbReference type="EMBL" id="JBDLNV010000008">
    <property type="protein sequence ID" value="MFM1725816.1"/>
    <property type="molecule type" value="Genomic_DNA"/>
</dbReference>
<proteinExistence type="predicted"/>
<organism evidence="1 2">
    <name type="scientific">Rhodococcus parequi</name>
    <dbReference type="NCBI Taxonomy" id="3137122"/>
    <lineage>
        <taxon>Bacteria</taxon>
        <taxon>Bacillati</taxon>
        <taxon>Actinomycetota</taxon>
        <taxon>Actinomycetes</taxon>
        <taxon>Mycobacteriales</taxon>
        <taxon>Nocardiaceae</taxon>
        <taxon>Rhodococcus</taxon>
    </lineage>
</organism>
<evidence type="ECO:0000313" key="2">
    <source>
        <dbReference type="Proteomes" id="UP001629745"/>
    </source>
</evidence>
<name>A0ABW9FMC9_9NOCA</name>
<sequence>MVAENRGPLLGTNIIDSVYWAFQQGATIGNAVVTGNRGSLMVAFGVWEWDSTLNNQGPGVAPLVF</sequence>
<protein>
    <submittedName>
        <fullName evidence="1">Metal ABC transporter permease</fullName>
    </submittedName>
</protein>
<evidence type="ECO:0000313" key="1">
    <source>
        <dbReference type="EMBL" id="MFM1725816.1"/>
    </source>
</evidence>
<keyword evidence="2" id="KW-1185">Reference proteome</keyword>
<gene>
    <name evidence="1" type="ORF">ABEU20_004439</name>
</gene>
<accession>A0ABW9FMC9</accession>
<dbReference type="Proteomes" id="UP001629745">
    <property type="component" value="Unassembled WGS sequence"/>
</dbReference>